<comment type="caution">
    <text evidence="2">The sequence shown here is derived from an EMBL/GenBank/DDBJ whole genome shotgun (WGS) entry which is preliminary data.</text>
</comment>
<name>A0A9P0XDW6_PIEBR</name>
<gene>
    <name evidence="2" type="ORF">PIBRA_LOCUS7823</name>
</gene>
<dbReference type="EMBL" id="CALOZG010000013">
    <property type="protein sequence ID" value="CAH4031283.1"/>
    <property type="molecule type" value="Genomic_DNA"/>
</dbReference>
<sequence>MRRDQRKNYNNPLDKRRIRGERNKSKLKRKLLCGTICKDNSRTYAGRASDRRRTSAPKHRDVSSTCCITITDYSCNIIDILYRSPPMYMLIEAMIAAFLPHCSCFGTCGTHRCYKGGSSAARAQCTRVSRVACAPTWW</sequence>
<reference evidence="2" key="1">
    <citation type="submission" date="2022-05" db="EMBL/GenBank/DDBJ databases">
        <authorList>
            <person name="Okamura Y."/>
        </authorList>
    </citation>
    <scope>NUCLEOTIDE SEQUENCE</scope>
</reference>
<proteinExistence type="predicted"/>
<evidence type="ECO:0000256" key="1">
    <source>
        <dbReference type="SAM" id="MobiDB-lite"/>
    </source>
</evidence>
<protein>
    <submittedName>
        <fullName evidence="2">Uncharacterized protein</fullName>
    </submittedName>
</protein>
<feature type="region of interest" description="Disordered" evidence="1">
    <location>
        <begin position="1"/>
        <end position="21"/>
    </location>
</feature>
<evidence type="ECO:0000313" key="3">
    <source>
        <dbReference type="Proteomes" id="UP001152562"/>
    </source>
</evidence>
<accession>A0A9P0XDW6</accession>
<evidence type="ECO:0000313" key="2">
    <source>
        <dbReference type="EMBL" id="CAH4031283.1"/>
    </source>
</evidence>
<dbReference type="AlphaFoldDB" id="A0A9P0XDW6"/>
<organism evidence="2 3">
    <name type="scientific">Pieris brassicae</name>
    <name type="common">White butterfly</name>
    <name type="synonym">Large white butterfly</name>
    <dbReference type="NCBI Taxonomy" id="7116"/>
    <lineage>
        <taxon>Eukaryota</taxon>
        <taxon>Metazoa</taxon>
        <taxon>Ecdysozoa</taxon>
        <taxon>Arthropoda</taxon>
        <taxon>Hexapoda</taxon>
        <taxon>Insecta</taxon>
        <taxon>Pterygota</taxon>
        <taxon>Neoptera</taxon>
        <taxon>Endopterygota</taxon>
        <taxon>Lepidoptera</taxon>
        <taxon>Glossata</taxon>
        <taxon>Ditrysia</taxon>
        <taxon>Papilionoidea</taxon>
        <taxon>Pieridae</taxon>
        <taxon>Pierinae</taxon>
        <taxon>Pieris</taxon>
    </lineage>
</organism>
<dbReference type="Proteomes" id="UP001152562">
    <property type="component" value="Unassembled WGS sequence"/>
</dbReference>
<keyword evidence="3" id="KW-1185">Reference proteome</keyword>